<accession>A0A239DPQ1</accession>
<protein>
    <submittedName>
        <fullName evidence="4">GDSL-like Lipase/Acylhydrolase family protein</fullName>
    </submittedName>
</protein>
<evidence type="ECO:0000256" key="2">
    <source>
        <dbReference type="PIRSR" id="PIRSR637460-2"/>
    </source>
</evidence>
<dbReference type="Proteomes" id="UP000198280">
    <property type="component" value="Unassembled WGS sequence"/>
</dbReference>
<evidence type="ECO:0000313" key="4">
    <source>
        <dbReference type="EMBL" id="SNS33723.1"/>
    </source>
</evidence>
<feature type="disulfide bond" evidence="2">
    <location>
        <begin position="139"/>
        <end position="152"/>
    </location>
</feature>
<dbReference type="PANTHER" id="PTHR37981:SF1">
    <property type="entry name" value="SGNH HYDROLASE-TYPE ESTERASE DOMAIN-CONTAINING PROTEIN"/>
    <property type="match status" value="1"/>
</dbReference>
<reference evidence="4 5" key="1">
    <citation type="submission" date="2017-06" db="EMBL/GenBank/DDBJ databases">
        <authorList>
            <person name="Kim H.J."/>
            <person name="Triplett B.A."/>
        </authorList>
    </citation>
    <scope>NUCLEOTIDE SEQUENCE [LARGE SCALE GENOMIC DNA]</scope>
    <source>
        <strain evidence="4 5">CGMCC 4.1858</strain>
    </source>
</reference>
<evidence type="ECO:0000256" key="1">
    <source>
        <dbReference type="PIRSR" id="PIRSR637460-1"/>
    </source>
</evidence>
<keyword evidence="2" id="KW-1015">Disulfide bond</keyword>
<dbReference type="PANTHER" id="PTHR37981">
    <property type="entry name" value="LIPASE 2"/>
    <property type="match status" value="1"/>
</dbReference>
<feature type="active site" evidence="1">
    <location>
        <position position="278"/>
    </location>
</feature>
<dbReference type="InterPro" id="IPR006311">
    <property type="entry name" value="TAT_signal"/>
</dbReference>
<dbReference type="Gene3D" id="3.40.50.1110">
    <property type="entry name" value="SGNH hydrolase"/>
    <property type="match status" value="1"/>
</dbReference>
<keyword evidence="4" id="KW-0378">Hydrolase</keyword>
<dbReference type="InterPro" id="IPR013830">
    <property type="entry name" value="SGNH_hydro"/>
</dbReference>
<feature type="disulfide bond" evidence="2">
    <location>
        <begin position="207"/>
        <end position="257"/>
    </location>
</feature>
<dbReference type="Pfam" id="PF13472">
    <property type="entry name" value="Lipase_GDSL_2"/>
    <property type="match status" value="1"/>
</dbReference>
<dbReference type="GO" id="GO:0004806">
    <property type="term" value="F:triacylglycerol lipase activity"/>
    <property type="evidence" value="ECO:0007669"/>
    <property type="project" value="TreeGrafter"/>
</dbReference>
<dbReference type="OrthoDB" id="5503950at2"/>
<dbReference type="GO" id="GO:0019433">
    <property type="term" value="P:triglyceride catabolic process"/>
    <property type="evidence" value="ECO:0007669"/>
    <property type="project" value="TreeGrafter"/>
</dbReference>
<evidence type="ECO:0000313" key="5">
    <source>
        <dbReference type="Proteomes" id="UP000198280"/>
    </source>
</evidence>
<proteinExistence type="predicted"/>
<dbReference type="SUPFAM" id="SSF52266">
    <property type="entry name" value="SGNH hydrolase"/>
    <property type="match status" value="1"/>
</dbReference>
<dbReference type="AlphaFoldDB" id="A0A239DPQ1"/>
<organism evidence="4 5">
    <name type="scientific">Actinacidiphila glaucinigra</name>
    <dbReference type="NCBI Taxonomy" id="235986"/>
    <lineage>
        <taxon>Bacteria</taxon>
        <taxon>Bacillati</taxon>
        <taxon>Actinomycetota</taxon>
        <taxon>Actinomycetes</taxon>
        <taxon>Kitasatosporales</taxon>
        <taxon>Streptomycetaceae</taxon>
        <taxon>Actinacidiphila</taxon>
    </lineage>
</organism>
<dbReference type="RefSeq" id="WP_089223656.1">
    <property type="nucleotide sequence ID" value="NZ_FZOF01000005.1"/>
</dbReference>
<feature type="active site" description="Nucleophile" evidence="1">
    <location>
        <position position="53"/>
    </location>
</feature>
<dbReference type="CDD" id="cd01823">
    <property type="entry name" value="SEST_like"/>
    <property type="match status" value="1"/>
</dbReference>
<name>A0A239DPQ1_9ACTN</name>
<dbReference type="PROSITE" id="PS51318">
    <property type="entry name" value="TAT"/>
    <property type="match status" value="1"/>
</dbReference>
<gene>
    <name evidence="4" type="ORF">SAMN05216252_10569</name>
</gene>
<dbReference type="EMBL" id="FZOF01000005">
    <property type="protein sequence ID" value="SNS33723.1"/>
    <property type="molecule type" value="Genomic_DNA"/>
</dbReference>
<dbReference type="InterPro" id="IPR036514">
    <property type="entry name" value="SGNH_hydro_sf"/>
</dbReference>
<feature type="domain" description="SGNH hydrolase-type esterase" evidence="3">
    <location>
        <begin position="49"/>
        <end position="285"/>
    </location>
</feature>
<evidence type="ECO:0000259" key="3">
    <source>
        <dbReference type="Pfam" id="PF13472"/>
    </source>
</evidence>
<keyword evidence="5" id="KW-1185">Reference proteome</keyword>
<dbReference type="InterPro" id="IPR037460">
    <property type="entry name" value="SEST-like"/>
</dbReference>
<sequence length="300" mass="30813">MKRTLTRPGARRRAALGAAALTGMVTLLGFGAGTAGASPAGHGGRDHVALGDSYASGPLIPEQVDAACLRSSRNYPSLVAARTHARLTDVSCSGATTAEMTAPQGSAPAQLDALERGTDLVTLSIGGNDIGFSSVIATCAGVTASDPTGAPCRAHFTAGGHDQLAERVAQTAPKVADVIRGIHRRSPHARVVVVGYPDLFPDDGSACTSPSTPFAAGDFSYLRDTEKTLNAMLATQARKAGARYADTYTPTVGHDMCAPEGTRWIESLAPASPAAPAHPNARGEEAMAGAVLRTVARHHR</sequence>
<feature type="disulfide bond" evidence="2">
    <location>
        <begin position="68"/>
        <end position="92"/>
    </location>
</feature>